<gene>
    <name evidence="1" type="ORF">GGR47_003782</name>
</gene>
<dbReference type="EMBL" id="JACIDB010000020">
    <property type="protein sequence ID" value="MBB3877514.1"/>
    <property type="molecule type" value="Genomic_DNA"/>
</dbReference>
<proteinExistence type="predicted"/>
<evidence type="ECO:0000313" key="2">
    <source>
        <dbReference type="Proteomes" id="UP000528945"/>
    </source>
</evidence>
<dbReference type="Proteomes" id="UP000528945">
    <property type="component" value="Unassembled WGS sequence"/>
</dbReference>
<accession>A0AAW3TZH7</accession>
<dbReference type="AlphaFoldDB" id="A0AAW3TZH7"/>
<keyword evidence="2" id="KW-1185">Reference proteome</keyword>
<organism evidence="1 2">
    <name type="scientific">Sphingomonas aquatilis</name>
    <dbReference type="NCBI Taxonomy" id="93063"/>
    <lineage>
        <taxon>Bacteria</taxon>
        <taxon>Pseudomonadati</taxon>
        <taxon>Pseudomonadota</taxon>
        <taxon>Alphaproteobacteria</taxon>
        <taxon>Sphingomonadales</taxon>
        <taxon>Sphingomonadaceae</taxon>
        <taxon>Sphingomonas</taxon>
    </lineage>
</organism>
<protein>
    <submittedName>
        <fullName evidence="1">Uncharacterized protein</fullName>
    </submittedName>
</protein>
<reference evidence="1 2" key="1">
    <citation type="submission" date="2020-08" db="EMBL/GenBank/DDBJ databases">
        <title>Genomic Encyclopedia of Type Strains, Phase IV (KMG-IV): sequencing the most valuable type-strain genomes for metagenomic binning, comparative biology and taxonomic classification.</title>
        <authorList>
            <person name="Goeker M."/>
        </authorList>
    </citation>
    <scope>NUCLEOTIDE SEQUENCE [LARGE SCALE GENOMIC DNA]</scope>
    <source>
        <strain evidence="1 2">DSM 15581</strain>
    </source>
</reference>
<sequence length="242" mass="27458">MKRPSWIRRLMRSNKPRPWWLAGRADDPRTHFDMLMLTARDLHTKNPTALPHLIAAILRPEQSELLLAVGERGQDAAADISGFTFFFEGVLDLAYGDSRRPRELRPSDFPLDLGHDCVLPCPWSHDRFIDAMAFIGRAKIDQADAERQMYGGDWRQDSNHRVELWLPWRIGFVIGGNHSLAAGILAGAGHLIPDNVLDFDHLFDLIECDGRTYRYGANLEHTAPVTDARHAAVFEIGRMIAR</sequence>
<dbReference type="Pfam" id="PF20457">
    <property type="entry name" value="DUF6710"/>
    <property type="match status" value="1"/>
</dbReference>
<evidence type="ECO:0000313" key="1">
    <source>
        <dbReference type="EMBL" id="MBB3877514.1"/>
    </source>
</evidence>
<comment type="caution">
    <text evidence="1">The sequence shown here is derived from an EMBL/GenBank/DDBJ whole genome shotgun (WGS) entry which is preliminary data.</text>
</comment>
<name>A0AAW3TZH7_9SPHN</name>
<dbReference type="InterPro" id="IPR046556">
    <property type="entry name" value="DUF6710"/>
</dbReference>
<dbReference type="RefSeq" id="WP_052192506.1">
    <property type="nucleotide sequence ID" value="NZ_JACIDB010000020.1"/>
</dbReference>